<sequence length="155" mass="18366">DVLDPDMTPLEISLLHSRRYLFLNDPVSPRRSLPAFENRYAYNRRLAEIEAERMDAEEAAERLIARYMSRPKAKLISGSESSKEKKDHENNEDGNITEENNEEIEKDDDDVEILDEDLYPSGLDPTYFDYLSYPQDLATWRHARRIYHRRLSPYR</sequence>
<reference evidence="3" key="1">
    <citation type="submission" date="2014-12" db="EMBL/GenBank/DDBJ databases">
        <title>Insight into the proteome of Arion vulgaris.</title>
        <authorList>
            <person name="Aradska J."/>
            <person name="Bulat T."/>
            <person name="Smidak R."/>
            <person name="Sarate P."/>
            <person name="Gangsoo J."/>
            <person name="Sialana F."/>
            <person name="Bilban M."/>
            <person name="Lubec G."/>
        </authorList>
    </citation>
    <scope>NUCLEOTIDE SEQUENCE</scope>
    <source>
        <tissue evidence="3">Skin</tissue>
    </source>
</reference>
<organism evidence="3">
    <name type="scientific">Arion vulgaris</name>
    <dbReference type="NCBI Taxonomy" id="1028688"/>
    <lineage>
        <taxon>Eukaryota</taxon>
        <taxon>Metazoa</taxon>
        <taxon>Spiralia</taxon>
        <taxon>Lophotrochozoa</taxon>
        <taxon>Mollusca</taxon>
        <taxon>Gastropoda</taxon>
        <taxon>Heterobranchia</taxon>
        <taxon>Euthyneura</taxon>
        <taxon>Panpulmonata</taxon>
        <taxon>Eupulmonata</taxon>
        <taxon>Stylommatophora</taxon>
        <taxon>Helicina</taxon>
        <taxon>Arionoidea</taxon>
        <taxon>Arionidae</taxon>
        <taxon>Arion</taxon>
    </lineage>
</organism>
<accession>A0A0B6ZG96</accession>
<feature type="non-terminal residue" evidence="3">
    <location>
        <position position="1"/>
    </location>
</feature>
<protein>
    <submittedName>
        <fullName evidence="3">Uncharacterized protein</fullName>
    </submittedName>
</protein>
<feature type="coiled-coil region" evidence="1">
    <location>
        <begin position="39"/>
        <end position="66"/>
    </location>
</feature>
<dbReference type="AlphaFoldDB" id="A0A0B6ZG96"/>
<dbReference type="EMBL" id="HACG01020764">
    <property type="protein sequence ID" value="CEK67629.1"/>
    <property type="molecule type" value="Transcribed_RNA"/>
</dbReference>
<evidence type="ECO:0000256" key="2">
    <source>
        <dbReference type="SAM" id="MobiDB-lite"/>
    </source>
</evidence>
<name>A0A0B6ZG96_9EUPU</name>
<evidence type="ECO:0000256" key="1">
    <source>
        <dbReference type="SAM" id="Coils"/>
    </source>
</evidence>
<evidence type="ECO:0000313" key="3">
    <source>
        <dbReference type="EMBL" id="CEK67629.1"/>
    </source>
</evidence>
<feature type="region of interest" description="Disordered" evidence="2">
    <location>
        <begin position="73"/>
        <end position="110"/>
    </location>
</feature>
<proteinExistence type="predicted"/>
<keyword evidence="1" id="KW-0175">Coiled coil</keyword>
<feature type="compositionally biased region" description="Acidic residues" evidence="2">
    <location>
        <begin position="92"/>
        <end position="110"/>
    </location>
</feature>
<feature type="compositionally biased region" description="Basic and acidic residues" evidence="2">
    <location>
        <begin position="81"/>
        <end position="91"/>
    </location>
</feature>
<gene>
    <name evidence="3" type="primary">ORF63346</name>
</gene>
<feature type="non-terminal residue" evidence="3">
    <location>
        <position position="155"/>
    </location>
</feature>